<dbReference type="Pfam" id="PF16037">
    <property type="entry name" value="DUF4790"/>
    <property type="match status" value="1"/>
</dbReference>
<name>A0A0Q9WDA9_DROVI</name>
<dbReference type="AlphaFoldDB" id="A0A0Q9WDA9"/>
<accession>A0A0Q9WDA9</accession>
<dbReference type="EMBL" id="CH940652">
    <property type="protein sequence ID" value="KRF78926.1"/>
    <property type="molecule type" value="Genomic_DNA"/>
</dbReference>
<feature type="region of interest" description="Disordered" evidence="1">
    <location>
        <begin position="48"/>
        <end position="69"/>
    </location>
</feature>
<evidence type="ECO:0000313" key="2">
    <source>
        <dbReference type="EMBL" id="KRF78926.1"/>
    </source>
</evidence>
<keyword evidence="3" id="KW-1185">Reference proteome</keyword>
<dbReference type="OrthoDB" id="7675754at2759"/>
<sequence>MATEDEPDPMALVFRETASSRAKSLSKLYSRDSAAVRRTTTIRVPNVDQSTSLNRFKGRHEQDGERPNYARGSVLRLSDHDHRHHHKDAADMRSCEPSFTKFKIPYEMICAKRYQDSIKAYEAQLVHEIKQNVNFQKTAADACYFMRCISYTTFWPPLHNMTEVNRTSKNFFKLNEKERWRLQNIMDTDIT</sequence>
<evidence type="ECO:0000256" key="1">
    <source>
        <dbReference type="SAM" id="MobiDB-lite"/>
    </source>
</evidence>
<evidence type="ECO:0000313" key="3">
    <source>
        <dbReference type="Proteomes" id="UP000008792"/>
    </source>
</evidence>
<organism evidence="2 3">
    <name type="scientific">Drosophila virilis</name>
    <name type="common">Fruit fly</name>
    <dbReference type="NCBI Taxonomy" id="7244"/>
    <lineage>
        <taxon>Eukaryota</taxon>
        <taxon>Metazoa</taxon>
        <taxon>Ecdysozoa</taxon>
        <taxon>Arthropoda</taxon>
        <taxon>Hexapoda</taxon>
        <taxon>Insecta</taxon>
        <taxon>Pterygota</taxon>
        <taxon>Neoptera</taxon>
        <taxon>Endopterygota</taxon>
        <taxon>Diptera</taxon>
        <taxon>Brachycera</taxon>
        <taxon>Muscomorpha</taxon>
        <taxon>Ephydroidea</taxon>
        <taxon>Drosophilidae</taxon>
        <taxon>Drosophila</taxon>
    </lineage>
</organism>
<dbReference type="InParanoid" id="A0A0Q9WDA9"/>
<dbReference type="Proteomes" id="UP000008792">
    <property type="component" value="Unassembled WGS sequence"/>
</dbReference>
<proteinExistence type="predicted"/>
<reference evidence="2 3" key="1">
    <citation type="journal article" date="2007" name="Nature">
        <title>Evolution of genes and genomes on the Drosophila phylogeny.</title>
        <authorList>
            <consortium name="Drosophila 12 Genomes Consortium"/>
            <person name="Clark A.G."/>
            <person name="Eisen M.B."/>
            <person name="Smith D.R."/>
            <person name="Bergman C.M."/>
            <person name="Oliver B."/>
            <person name="Markow T.A."/>
            <person name="Kaufman T.C."/>
            <person name="Kellis M."/>
            <person name="Gelbart W."/>
            <person name="Iyer V.N."/>
            <person name="Pollard D.A."/>
            <person name="Sackton T.B."/>
            <person name="Larracuente A.M."/>
            <person name="Singh N.D."/>
            <person name="Abad J.P."/>
            <person name="Abt D.N."/>
            <person name="Adryan B."/>
            <person name="Aguade M."/>
            <person name="Akashi H."/>
            <person name="Anderson W.W."/>
            <person name="Aquadro C.F."/>
            <person name="Ardell D.H."/>
            <person name="Arguello R."/>
            <person name="Artieri C.G."/>
            <person name="Barbash D.A."/>
            <person name="Barker D."/>
            <person name="Barsanti P."/>
            <person name="Batterham P."/>
            <person name="Batzoglou S."/>
            <person name="Begun D."/>
            <person name="Bhutkar A."/>
            <person name="Blanco E."/>
            <person name="Bosak S.A."/>
            <person name="Bradley R.K."/>
            <person name="Brand A.D."/>
            <person name="Brent M.R."/>
            <person name="Brooks A.N."/>
            <person name="Brown R.H."/>
            <person name="Butlin R.K."/>
            <person name="Caggese C."/>
            <person name="Calvi B.R."/>
            <person name="Bernardo de Carvalho A."/>
            <person name="Caspi A."/>
            <person name="Castrezana S."/>
            <person name="Celniker S.E."/>
            <person name="Chang J.L."/>
            <person name="Chapple C."/>
            <person name="Chatterji S."/>
            <person name="Chinwalla A."/>
            <person name="Civetta A."/>
            <person name="Clifton S.W."/>
            <person name="Comeron J.M."/>
            <person name="Costello J.C."/>
            <person name="Coyne J.A."/>
            <person name="Daub J."/>
            <person name="David R.G."/>
            <person name="Delcher A.L."/>
            <person name="Delehaunty K."/>
            <person name="Do C.B."/>
            <person name="Ebling H."/>
            <person name="Edwards K."/>
            <person name="Eickbush T."/>
            <person name="Evans J.D."/>
            <person name="Filipski A."/>
            <person name="Findeiss S."/>
            <person name="Freyhult E."/>
            <person name="Fulton L."/>
            <person name="Fulton R."/>
            <person name="Garcia A.C."/>
            <person name="Gardiner A."/>
            <person name="Garfield D.A."/>
            <person name="Garvin B.E."/>
            <person name="Gibson G."/>
            <person name="Gilbert D."/>
            <person name="Gnerre S."/>
            <person name="Godfrey J."/>
            <person name="Good R."/>
            <person name="Gotea V."/>
            <person name="Gravely B."/>
            <person name="Greenberg A.J."/>
            <person name="Griffiths-Jones S."/>
            <person name="Gross S."/>
            <person name="Guigo R."/>
            <person name="Gustafson E.A."/>
            <person name="Haerty W."/>
            <person name="Hahn M.W."/>
            <person name="Halligan D.L."/>
            <person name="Halpern A.L."/>
            <person name="Halter G.M."/>
            <person name="Han M.V."/>
            <person name="Heger A."/>
            <person name="Hillier L."/>
            <person name="Hinrichs A.S."/>
            <person name="Holmes I."/>
            <person name="Hoskins R.A."/>
            <person name="Hubisz M.J."/>
            <person name="Hultmark D."/>
            <person name="Huntley M.A."/>
            <person name="Jaffe D.B."/>
            <person name="Jagadeeshan S."/>
            <person name="Jeck W.R."/>
            <person name="Johnson J."/>
            <person name="Jones C.D."/>
            <person name="Jordan W.C."/>
            <person name="Karpen G.H."/>
            <person name="Kataoka E."/>
            <person name="Keightley P.D."/>
            <person name="Kheradpour P."/>
            <person name="Kirkness E.F."/>
            <person name="Koerich L.B."/>
            <person name="Kristiansen K."/>
            <person name="Kudrna D."/>
            <person name="Kulathinal R.J."/>
            <person name="Kumar S."/>
            <person name="Kwok R."/>
            <person name="Lander E."/>
            <person name="Langley C.H."/>
            <person name="Lapoint R."/>
            <person name="Lazzaro B.P."/>
            <person name="Lee S.J."/>
            <person name="Levesque L."/>
            <person name="Li R."/>
            <person name="Lin C.F."/>
            <person name="Lin M.F."/>
            <person name="Lindblad-Toh K."/>
            <person name="Llopart A."/>
            <person name="Long M."/>
            <person name="Low L."/>
            <person name="Lozovsky E."/>
            <person name="Lu J."/>
            <person name="Luo M."/>
            <person name="Machado C.A."/>
            <person name="Makalowski W."/>
            <person name="Marzo M."/>
            <person name="Matsuda M."/>
            <person name="Matzkin L."/>
            <person name="McAllister B."/>
            <person name="McBride C.S."/>
            <person name="McKernan B."/>
            <person name="McKernan K."/>
            <person name="Mendez-Lago M."/>
            <person name="Minx P."/>
            <person name="Mollenhauer M.U."/>
            <person name="Montooth K."/>
            <person name="Mount S.M."/>
            <person name="Mu X."/>
            <person name="Myers E."/>
            <person name="Negre B."/>
            <person name="Newfeld S."/>
            <person name="Nielsen R."/>
            <person name="Noor M.A."/>
            <person name="O'Grady P."/>
            <person name="Pachter L."/>
            <person name="Papaceit M."/>
            <person name="Parisi M.J."/>
            <person name="Parisi M."/>
            <person name="Parts L."/>
            <person name="Pedersen J.S."/>
            <person name="Pesole G."/>
            <person name="Phillippy A.M."/>
            <person name="Ponting C.P."/>
            <person name="Pop M."/>
            <person name="Porcelli D."/>
            <person name="Powell J.R."/>
            <person name="Prohaska S."/>
            <person name="Pruitt K."/>
            <person name="Puig M."/>
            <person name="Quesneville H."/>
            <person name="Ram K.R."/>
            <person name="Rand D."/>
            <person name="Rasmussen M.D."/>
            <person name="Reed L.K."/>
            <person name="Reenan R."/>
            <person name="Reily A."/>
            <person name="Remington K.A."/>
            <person name="Rieger T.T."/>
            <person name="Ritchie M.G."/>
            <person name="Robin C."/>
            <person name="Rogers Y.H."/>
            <person name="Rohde C."/>
            <person name="Rozas J."/>
            <person name="Rubenfield M.J."/>
            <person name="Ruiz A."/>
            <person name="Russo S."/>
            <person name="Salzberg S.L."/>
            <person name="Sanchez-Gracia A."/>
            <person name="Saranga D.J."/>
            <person name="Sato H."/>
            <person name="Schaeffer S.W."/>
            <person name="Schatz M.C."/>
            <person name="Schlenke T."/>
            <person name="Schwartz R."/>
            <person name="Segarra C."/>
            <person name="Singh R.S."/>
            <person name="Sirot L."/>
            <person name="Sirota M."/>
            <person name="Sisneros N.B."/>
            <person name="Smith C.D."/>
            <person name="Smith T.F."/>
            <person name="Spieth J."/>
            <person name="Stage D.E."/>
            <person name="Stark A."/>
            <person name="Stephan W."/>
            <person name="Strausberg R.L."/>
            <person name="Strempel S."/>
            <person name="Sturgill D."/>
            <person name="Sutton G."/>
            <person name="Sutton G.G."/>
            <person name="Tao W."/>
            <person name="Teichmann S."/>
            <person name="Tobari Y.N."/>
            <person name="Tomimura Y."/>
            <person name="Tsolas J.M."/>
            <person name="Valente V.L."/>
            <person name="Venter E."/>
            <person name="Venter J.C."/>
            <person name="Vicario S."/>
            <person name="Vieira F.G."/>
            <person name="Vilella A.J."/>
            <person name="Villasante A."/>
            <person name="Walenz B."/>
            <person name="Wang J."/>
            <person name="Wasserman M."/>
            <person name="Watts T."/>
            <person name="Wilson D."/>
            <person name="Wilson R.K."/>
            <person name="Wing R.A."/>
            <person name="Wolfner M.F."/>
            <person name="Wong A."/>
            <person name="Wong G.K."/>
            <person name="Wu C.I."/>
            <person name="Wu G."/>
            <person name="Yamamoto D."/>
            <person name="Yang H.P."/>
            <person name="Yang S.P."/>
            <person name="Yorke J.A."/>
            <person name="Yoshida K."/>
            <person name="Zdobnov E."/>
            <person name="Zhang P."/>
            <person name="Zhang Y."/>
            <person name="Zimin A.V."/>
            <person name="Baldwin J."/>
            <person name="Abdouelleil A."/>
            <person name="Abdulkadir J."/>
            <person name="Abebe A."/>
            <person name="Abera B."/>
            <person name="Abreu J."/>
            <person name="Acer S.C."/>
            <person name="Aftuck L."/>
            <person name="Alexander A."/>
            <person name="An P."/>
            <person name="Anderson E."/>
            <person name="Anderson S."/>
            <person name="Arachi H."/>
            <person name="Azer M."/>
            <person name="Bachantsang P."/>
            <person name="Barry A."/>
            <person name="Bayul T."/>
            <person name="Berlin A."/>
            <person name="Bessette D."/>
            <person name="Bloom T."/>
            <person name="Blye J."/>
            <person name="Boguslavskiy L."/>
            <person name="Bonnet C."/>
            <person name="Boukhgalter B."/>
            <person name="Bourzgui I."/>
            <person name="Brown A."/>
            <person name="Cahill P."/>
            <person name="Channer S."/>
            <person name="Cheshatsang Y."/>
            <person name="Chuda L."/>
            <person name="Citroen M."/>
            <person name="Collymore A."/>
            <person name="Cooke P."/>
            <person name="Costello M."/>
            <person name="D'Aco K."/>
            <person name="Daza R."/>
            <person name="De Haan G."/>
            <person name="DeGray S."/>
            <person name="DeMaso C."/>
            <person name="Dhargay N."/>
            <person name="Dooley K."/>
            <person name="Dooley E."/>
            <person name="Doricent M."/>
            <person name="Dorje P."/>
            <person name="Dorjee K."/>
            <person name="Dupes A."/>
            <person name="Elong R."/>
            <person name="Falk J."/>
            <person name="Farina A."/>
            <person name="Faro S."/>
            <person name="Ferguson D."/>
            <person name="Fisher S."/>
            <person name="Foley C.D."/>
            <person name="Franke A."/>
            <person name="Friedrich D."/>
            <person name="Gadbois L."/>
            <person name="Gearin G."/>
            <person name="Gearin C.R."/>
            <person name="Giannoukos G."/>
            <person name="Goode T."/>
            <person name="Graham J."/>
            <person name="Grandbois E."/>
            <person name="Grewal S."/>
            <person name="Gyaltsen K."/>
            <person name="Hafez N."/>
            <person name="Hagos B."/>
            <person name="Hall J."/>
            <person name="Henson C."/>
            <person name="Hollinger A."/>
            <person name="Honan T."/>
            <person name="Huard M.D."/>
            <person name="Hughes L."/>
            <person name="Hurhula B."/>
            <person name="Husby M.E."/>
            <person name="Kamat A."/>
            <person name="Kanga B."/>
            <person name="Kashin S."/>
            <person name="Khazanovich D."/>
            <person name="Kisner P."/>
            <person name="Lance K."/>
            <person name="Lara M."/>
            <person name="Lee W."/>
            <person name="Lennon N."/>
            <person name="Letendre F."/>
            <person name="LeVine R."/>
            <person name="Lipovsky A."/>
            <person name="Liu X."/>
            <person name="Liu J."/>
            <person name="Liu S."/>
            <person name="Lokyitsang T."/>
            <person name="Lokyitsang Y."/>
            <person name="Lubonja R."/>
            <person name="Lui A."/>
            <person name="MacDonald P."/>
            <person name="Magnisalis V."/>
            <person name="Maru K."/>
            <person name="Matthews C."/>
            <person name="McCusker W."/>
            <person name="McDonough S."/>
            <person name="Mehta T."/>
            <person name="Meldrim J."/>
            <person name="Meneus L."/>
            <person name="Mihai O."/>
            <person name="Mihalev A."/>
            <person name="Mihova T."/>
            <person name="Mittelman R."/>
            <person name="Mlenga V."/>
            <person name="Montmayeur A."/>
            <person name="Mulrain L."/>
            <person name="Navidi A."/>
            <person name="Naylor J."/>
            <person name="Negash T."/>
            <person name="Nguyen T."/>
            <person name="Nguyen N."/>
            <person name="Nicol R."/>
            <person name="Norbu C."/>
            <person name="Norbu N."/>
            <person name="Novod N."/>
            <person name="O'Neill B."/>
            <person name="Osman S."/>
            <person name="Markiewicz E."/>
            <person name="Oyono O.L."/>
            <person name="Patti C."/>
            <person name="Phunkhang P."/>
            <person name="Pierre F."/>
            <person name="Priest M."/>
            <person name="Raghuraman S."/>
            <person name="Rege F."/>
            <person name="Reyes R."/>
            <person name="Rise C."/>
            <person name="Rogov P."/>
            <person name="Ross K."/>
            <person name="Ryan E."/>
            <person name="Settipalli S."/>
            <person name="Shea T."/>
            <person name="Sherpa N."/>
            <person name="Shi L."/>
            <person name="Shih D."/>
            <person name="Sparrow T."/>
            <person name="Spaulding J."/>
            <person name="Stalker J."/>
            <person name="Stange-Thomann N."/>
            <person name="Stavropoulos S."/>
            <person name="Stone C."/>
            <person name="Strader C."/>
            <person name="Tesfaye S."/>
            <person name="Thomson T."/>
            <person name="Thoulutsang Y."/>
            <person name="Thoulutsang D."/>
            <person name="Topham K."/>
            <person name="Topping I."/>
            <person name="Tsamla T."/>
            <person name="Vassiliev H."/>
            <person name="Vo A."/>
            <person name="Wangchuk T."/>
            <person name="Wangdi T."/>
            <person name="Weiand M."/>
            <person name="Wilkinson J."/>
            <person name="Wilson A."/>
            <person name="Yadav S."/>
            <person name="Young G."/>
            <person name="Yu Q."/>
            <person name="Zembek L."/>
            <person name="Zhong D."/>
            <person name="Zimmer A."/>
            <person name="Zwirko Z."/>
            <person name="Jaffe D.B."/>
            <person name="Alvarez P."/>
            <person name="Brockman W."/>
            <person name="Butler J."/>
            <person name="Chin C."/>
            <person name="Gnerre S."/>
            <person name="Grabherr M."/>
            <person name="Kleber M."/>
            <person name="Mauceli E."/>
            <person name="MacCallum I."/>
        </authorList>
    </citation>
    <scope>NUCLEOTIDE SEQUENCE [LARGE SCALE GENOMIC DNA]</scope>
    <source>
        <strain evidence="3">Tucson 15010-1051.87</strain>
    </source>
</reference>
<dbReference type="KEGG" id="dvi:26531509"/>
<feature type="compositionally biased region" description="Basic and acidic residues" evidence="1">
    <location>
        <begin position="59"/>
        <end position="68"/>
    </location>
</feature>
<gene>
    <name evidence="2" type="primary">Dvir\GJ26739</name>
    <name evidence="2" type="ORF">Dvir_GJ26739</name>
</gene>
<dbReference type="InterPro" id="IPR032004">
    <property type="entry name" value="DUF4790"/>
</dbReference>
<protein>
    <submittedName>
        <fullName evidence="2">Uncharacterized protein</fullName>
    </submittedName>
</protein>